<dbReference type="PANTHER" id="PTHR23504">
    <property type="entry name" value="MAJOR FACILITATOR SUPERFAMILY DOMAIN-CONTAINING PROTEIN 10"/>
    <property type="match status" value="1"/>
</dbReference>
<reference evidence="9 10" key="1">
    <citation type="journal article" date="2019" name="Fungal Biol. Biotechnol.">
        <title>Draft genome sequence of fastidious pathogen Ceratobasidium theobromae, which causes vascular-streak dieback in Theobroma cacao.</title>
        <authorList>
            <person name="Ali S.S."/>
            <person name="Asman A."/>
            <person name="Shao J."/>
            <person name="Firmansyah A.P."/>
            <person name="Susilo A.W."/>
            <person name="Rosmana A."/>
            <person name="McMahon P."/>
            <person name="Junaid M."/>
            <person name="Guest D."/>
            <person name="Kheng T.Y."/>
            <person name="Meinhardt L.W."/>
            <person name="Bailey B.A."/>
        </authorList>
    </citation>
    <scope>NUCLEOTIDE SEQUENCE [LARGE SCALE GENOMIC DNA]</scope>
    <source>
        <strain evidence="9 10">CT2</strain>
    </source>
</reference>
<feature type="region of interest" description="Disordered" evidence="6">
    <location>
        <begin position="261"/>
        <end position="303"/>
    </location>
</feature>
<dbReference type="AlphaFoldDB" id="A0A5N5QPL3"/>
<comment type="caution">
    <text evidence="9">The sequence shown here is derived from an EMBL/GenBank/DDBJ whole genome shotgun (WGS) entry which is preliminary data.</text>
</comment>
<gene>
    <name evidence="9" type="ORF">CTheo_2968</name>
</gene>
<organism evidence="9 10">
    <name type="scientific">Ceratobasidium theobromae</name>
    <dbReference type="NCBI Taxonomy" id="1582974"/>
    <lineage>
        <taxon>Eukaryota</taxon>
        <taxon>Fungi</taxon>
        <taxon>Dikarya</taxon>
        <taxon>Basidiomycota</taxon>
        <taxon>Agaricomycotina</taxon>
        <taxon>Agaricomycetes</taxon>
        <taxon>Cantharellales</taxon>
        <taxon>Ceratobasidiaceae</taxon>
        <taxon>Ceratobasidium</taxon>
    </lineage>
</organism>
<evidence type="ECO:0000256" key="7">
    <source>
        <dbReference type="SAM" id="Phobius"/>
    </source>
</evidence>
<protein>
    <submittedName>
        <fullName evidence="9">MFS general substrate transporter</fullName>
    </submittedName>
</protein>
<dbReference type="Pfam" id="PF07690">
    <property type="entry name" value="MFS_1"/>
    <property type="match status" value="1"/>
</dbReference>
<dbReference type="InterPro" id="IPR036259">
    <property type="entry name" value="MFS_trans_sf"/>
</dbReference>
<accession>A0A5N5QPL3</accession>
<feature type="transmembrane region" description="Helical" evidence="7">
    <location>
        <begin position="185"/>
        <end position="208"/>
    </location>
</feature>
<feature type="transmembrane region" description="Helical" evidence="7">
    <location>
        <begin position="452"/>
        <end position="478"/>
    </location>
</feature>
<feature type="transmembrane region" description="Helical" evidence="7">
    <location>
        <begin position="228"/>
        <end position="250"/>
    </location>
</feature>
<evidence type="ECO:0000256" key="1">
    <source>
        <dbReference type="ARBA" id="ARBA00004141"/>
    </source>
</evidence>
<dbReference type="GO" id="GO:0016020">
    <property type="term" value="C:membrane"/>
    <property type="evidence" value="ECO:0007669"/>
    <property type="project" value="UniProtKB-SubCell"/>
</dbReference>
<feature type="region of interest" description="Disordered" evidence="6">
    <location>
        <begin position="315"/>
        <end position="334"/>
    </location>
</feature>
<dbReference type="InterPro" id="IPR001958">
    <property type="entry name" value="Tet-R_TetA/multi-R_MdtG-like"/>
</dbReference>
<dbReference type="OrthoDB" id="419616at2759"/>
<evidence type="ECO:0000313" key="10">
    <source>
        <dbReference type="Proteomes" id="UP000383932"/>
    </source>
</evidence>
<feature type="transmembrane region" description="Helical" evidence="7">
    <location>
        <begin position="128"/>
        <end position="145"/>
    </location>
</feature>
<evidence type="ECO:0000313" key="9">
    <source>
        <dbReference type="EMBL" id="KAB5593579.1"/>
    </source>
</evidence>
<name>A0A5N5QPL3_9AGAM</name>
<evidence type="ECO:0000259" key="8">
    <source>
        <dbReference type="PROSITE" id="PS50850"/>
    </source>
</evidence>
<dbReference type="PANTHER" id="PTHR23504:SF15">
    <property type="entry name" value="MAJOR FACILITATOR SUPERFAMILY (MFS) PROFILE DOMAIN-CONTAINING PROTEIN"/>
    <property type="match status" value="1"/>
</dbReference>
<feature type="compositionally biased region" description="Polar residues" evidence="6">
    <location>
        <begin position="1"/>
        <end position="20"/>
    </location>
</feature>
<keyword evidence="4 7" id="KW-1133">Transmembrane helix</keyword>
<comment type="subcellular location">
    <subcellularLocation>
        <location evidence="1">Membrane</location>
        <topology evidence="1">Multi-pass membrane protein</topology>
    </subcellularLocation>
</comment>
<feature type="domain" description="Major facilitator superfamily (MFS) profile" evidence="8">
    <location>
        <begin position="32"/>
        <end position="550"/>
    </location>
</feature>
<feature type="region of interest" description="Disordered" evidence="6">
    <location>
        <begin position="552"/>
        <end position="578"/>
    </location>
</feature>
<feature type="transmembrane region" description="Helical" evidence="7">
    <location>
        <begin position="422"/>
        <end position="446"/>
    </location>
</feature>
<dbReference type="InterPro" id="IPR011701">
    <property type="entry name" value="MFS"/>
</dbReference>
<dbReference type="GO" id="GO:0022857">
    <property type="term" value="F:transmembrane transporter activity"/>
    <property type="evidence" value="ECO:0007669"/>
    <property type="project" value="InterPro"/>
</dbReference>
<proteinExistence type="predicted"/>
<evidence type="ECO:0000256" key="6">
    <source>
        <dbReference type="SAM" id="MobiDB-lite"/>
    </source>
</evidence>
<keyword evidence="3 7" id="KW-0812">Transmembrane</keyword>
<keyword evidence="10" id="KW-1185">Reference proteome</keyword>
<dbReference type="PRINTS" id="PR01035">
    <property type="entry name" value="TCRTETA"/>
</dbReference>
<feature type="transmembrane region" description="Helical" evidence="7">
    <location>
        <begin position="354"/>
        <end position="377"/>
    </location>
</feature>
<dbReference type="SUPFAM" id="SSF103473">
    <property type="entry name" value="MFS general substrate transporter"/>
    <property type="match status" value="1"/>
</dbReference>
<feature type="region of interest" description="Disordered" evidence="6">
    <location>
        <begin position="1"/>
        <end position="25"/>
    </location>
</feature>
<keyword evidence="2" id="KW-0813">Transport</keyword>
<evidence type="ECO:0000256" key="3">
    <source>
        <dbReference type="ARBA" id="ARBA00022692"/>
    </source>
</evidence>
<feature type="transmembrane region" description="Helical" evidence="7">
    <location>
        <begin position="389"/>
        <end position="410"/>
    </location>
</feature>
<dbReference type="EMBL" id="SSOP01000034">
    <property type="protein sequence ID" value="KAB5593579.1"/>
    <property type="molecule type" value="Genomic_DNA"/>
</dbReference>
<dbReference type="Proteomes" id="UP000383932">
    <property type="component" value="Unassembled WGS sequence"/>
</dbReference>
<keyword evidence="5 7" id="KW-0472">Membrane</keyword>
<feature type="transmembrane region" description="Helical" evidence="7">
    <location>
        <begin position="526"/>
        <end position="545"/>
    </location>
</feature>
<dbReference type="CDD" id="cd17330">
    <property type="entry name" value="MFS_SLC46_TetA_like"/>
    <property type="match status" value="1"/>
</dbReference>
<dbReference type="Gene3D" id="1.20.1250.20">
    <property type="entry name" value="MFS general substrate transporter like domains"/>
    <property type="match status" value="1"/>
</dbReference>
<dbReference type="InterPro" id="IPR020846">
    <property type="entry name" value="MFS_dom"/>
</dbReference>
<sequence>MTCTPNSDSYQQPNDDQTGNGEVPRTPLPVRQLFVLCLMRFAEPISFTVYVISGSPPTAPHPMTQMIEEIGVTPDSKAIGYYSGLVEGVFALAQFCTSTRHLPVPYLSSRVTVWFWGSLSDRIGRRPVLISGLCGVVGSTVLFGLSKSFTMMLVSRALSGALNGNVAVIKSVLGDITDKTNQGAAFAYLPLCWSLGSLIAPALGGYLSHPAERYPAIFDFDILRKYPYLLPCLAGAALSTMGLIAGVLFLEESLTKSKQYPQQSAALEDPERRPLLTPEFTSTSTSTPTPISTPTRTPTGNPKSIRSLLPVIARSSSRFPPPRATSADPKPSENHVTALSMGDIIRIPGVRRVLVSYAFMAFVTVSVNAVFVLWLYMPIDQGGMGFSTAEIGTTLALSGILATVISIVFFPSIERKFGTVVLYQFGMAMQVASVITFPVGHAIALAGGKNGAYLGATTMLVVRCIAGMVFVCNMLLVTRSAPSRHSLGTVNGLAQMVASASRSIGPAFSTSLFAFSVETNALGGNLVWLVLALVALLGAVAACRIPSDRRVMGPESGTVPEAPTRRFPDGHDDPSSPD</sequence>
<feature type="transmembrane region" description="Helical" evidence="7">
    <location>
        <begin position="490"/>
        <end position="514"/>
    </location>
</feature>
<feature type="compositionally biased region" description="Low complexity" evidence="6">
    <location>
        <begin position="277"/>
        <end position="299"/>
    </location>
</feature>
<evidence type="ECO:0000256" key="5">
    <source>
        <dbReference type="ARBA" id="ARBA00023136"/>
    </source>
</evidence>
<evidence type="ECO:0000256" key="4">
    <source>
        <dbReference type="ARBA" id="ARBA00022989"/>
    </source>
</evidence>
<evidence type="ECO:0000256" key="2">
    <source>
        <dbReference type="ARBA" id="ARBA00022448"/>
    </source>
</evidence>
<feature type="compositionally biased region" description="Basic and acidic residues" evidence="6">
    <location>
        <begin position="563"/>
        <end position="578"/>
    </location>
</feature>
<dbReference type="PROSITE" id="PS50850">
    <property type="entry name" value="MFS"/>
    <property type="match status" value="1"/>
</dbReference>